<organism evidence="5 6">
    <name type="scientific">Wallemia ichthyophaga (strain EXF-994 / CBS 113033)</name>
    <dbReference type="NCBI Taxonomy" id="1299270"/>
    <lineage>
        <taxon>Eukaryota</taxon>
        <taxon>Fungi</taxon>
        <taxon>Dikarya</taxon>
        <taxon>Basidiomycota</taxon>
        <taxon>Wallemiomycotina</taxon>
        <taxon>Wallemiomycetes</taxon>
        <taxon>Wallemiales</taxon>
        <taxon>Wallemiaceae</taxon>
        <taxon>Wallemia</taxon>
    </lineage>
</organism>
<evidence type="ECO:0000256" key="1">
    <source>
        <dbReference type="ARBA" id="ARBA00006199"/>
    </source>
</evidence>
<dbReference type="Gene3D" id="1.20.58.1590">
    <property type="entry name" value="Tethering factor for nuclear proteasome Cut8/Sts1"/>
    <property type="match status" value="1"/>
</dbReference>
<dbReference type="HOGENOM" id="CLU_863823_0_0_1"/>
<dbReference type="GO" id="GO:0071630">
    <property type="term" value="P:nuclear protein quality control by the ubiquitin-proteasome system"/>
    <property type="evidence" value="ECO:0007669"/>
    <property type="project" value="UniProtKB-UniRule"/>
</dbReference>
<dbReference type="InterPro" id="IPR038422">
    <property type="entry name" value="Cut8/Sts1_sf"/>
</dbReference>
<dbReference type="EMBL" id="KE007236">
    <property type="protein sequence ID" value="EOR00168.1"/>
    <property type="molecule type" value="Genomic_DNA"/>
</dbReference>
<evidence type="ECO:0000313" key="6">
    <source>
        <dbReference type="Proteomes" id="UP000014064"/>
    </source>
</evidence>
<dbReference type="PANTHER" id="PTHR28032:SF1">
    <property type="entry name" value="FI02826P"/>
    <property type="match status" value="1"/>
</dbReference>
<comment type="subunit">
    <text evidence="3">Binds the proteasome.</text>
</comment>
<dbReference type="GO" id="GO:0031144">
    <property type="term" value="P:proteasome localization"/>
    <property type="evidence" value="ECO:0007669"/>
    <property type="project" value="UniProtKB-UniRule"/>
</dbReference>
<dbReference type="GeneID" id="20374006"/>
<feature type="compositionally biased region" description="Polar residues" evidence="4">
    <location>
        <begin position="43"/>
        <end position="54"/>
    </location>
</feature>
<feature type="compositionally biased region" description="Acidic residues" evidence="4">
    <location>
        <begin position="63"/>
        <end position="77"/>
    </location>
</feature>
<comment type="subcellular location">
    <subcellularLocation>
        <location evidence="3">Cytoplasm</location>
    </subcellularLocation>
    <subcellularLocation>
        <location evidence="3">Nucleus</location>
    </subcellularLocation>
</comment>
<dbReference type="Proteomes" id="UP000014064">
    <property type="component" value="Unassembled WGS sequence"/>
</dbReference>
<dbReference type="GO" id="GO:0015031">
    <property type="term" value="P:protein transport"/>
    <property type="evidence" value="ECO:0007669"/>
    <property type="project" value="UniProtKB-UniRule"/>
</dbReference>
<evidence type="ECO:0000256" key="2">
    <source>
        <dbReference type="ARBA" id="ARBA00023242"/>
    </source>
</evidence>
<dbReference type="OMA" id="QPTISTY"/>
<evidence type="ECO:0000256" key="4">
    <source>
        <dbReference type="SAM" id="MobiDB-lite"/>
    </source>
</evidence>
<evidence type="ECO:0000256" key="3">
    <source>
        <dbReference type="RuleBase" id="RU368013"/>
    </source>
</evidence>
<dbReference type="KEGG" id="wic:J056_001054"/>
<keyword evidence="5" id="KW-0647">Proteasome</keyword>
<keyword evidence="3" id="KW-0813">Transport</keyword>
<protein>
    <recommendedName>
        <fullName evidence="3">Tethering factor for nuclear proteasome STS1</fullName>
    </recommendedName>
</protein>
<dbReference type="InterPro" id="IPR013868">
    <property type="entry name" value="Cut8/Sts1_fam"/>
</dbReference>
<dbReference type="AlphaFoldDB" id="R9ADD4"/>
<feature type="compositionally biased region" description="Low complexity" evidence="4">
    <location>
        <begin position="33"/>
        <end position="42"/>
    </location>
</feature>
<name>R9ADD4_WALI9</name>
<feature type="region of interest" description="Disordered" evidence="4">
    <location>
        <begin position="32"/>
        <end position="82"/>
    </location>
</feature>
<reference evidence="6" key="1">
    <citation type="journal article" date="2013" name="BMC Genomics">
        <title>Genome and transcriptome sequencing of the halophilic fungus Wallemia ichthyophaga: haloadaptations present and absent.</title>
        <authorList>
            <person name="Zajc J."/>
            <person name="Liu Y."/>
            <person name="Dai W."/>
            <person name="Yang Z."/>
            <person name="Hu J."/>
            <person name="Gostincar C."/>
            <person name="Gunde-Cimerman N."/>
        </authorList>
    </citation>
    <scope>NUCLEOTIDE SEQUENCE [LARGE SCALE GENOMIC DNA]</scope>
    <source>
        <strain evidence="6">EXF-994 / CBS 113033</strain>
    </source>
</reference>
<accession>R9ADD4</accession>
<dbReference type="GO" id="GO:0070628">
    <property type="term" value="F:proteasome binding"/>
    <property type="evidence" value="ECO:0007669"/>
    <property type="project" value="TreeGrafter"/>
</dbReference>
<dbReference type="eggNOG" id="ENOG502S6VH">
    <property type="taxonomic scope" value="Eukaryota"/>
</dbReference>
<dbReference type="PANTHER" id="PTHR28032">
    <property type="entry name" value="FI02826P"/>
    <property type="match status" value="1"/>
</dbReference>
<dbReference type="GO" id="GO:0031965">
    <property type="term" value="C:nuclear membrane"/>
    <property type="evidence" value="ECO:0007669"/>
    <property type="project" value="TreeGrafter"/>
</dbReference>
<dbReference type="GO" id="GO:0000502">
    <property type="term" value="C:proteasome complex"/>
    <property type="evidence" value="ECO:0007669"/>
    <property type="project" value="UniProtKB-KW"/>
</dbReference>
<evidence type="ECO:0000313" key="5">
    <source>
        <dbReference type="EMBL" id="EOR00168.1"/>
    </source>
</evidence>
<dbReference type="Pfam" id="PF08559">
    <property type="entry name" value="Cut8"/>
    <property type="match status" value="1"/>
</dbReference>
<sequence length="322" mass="35774">MAATYSSPNHQQIPFPSSPLYSSLGFSFGGGNSISSASGSASTPTKQHQPSTLKKSLKKREFNDEEDTKMSIGDDDGENRPVRTLKKVKSTLNTNVESEEGDVGVLLASLPRESLLNVMNNVINQEPSIKHLIMNKIPQPTISTYLNALNDSTCNIIQSIPIGHSRPTYTLSRLKGPISNWTKVISTYLPFFTSNGVHVTDKFIAIQPTTVEFIKVISRLPTLTNDEIPQSLSGLWDKLRKIWSDWFEVVDAMVNREGGMFSSSVVNNWAKGLDEICKSGPDKPLGFNHSCQVDLINLRQNWETRLGWLIARDITPRPEWAA</sequence>
<keyword evidence="6" id="KW-1185">Reference proteome</keyword>
<gene>
    <name evidence="5" type="ORF">J056_001054</name>
</gene>
<keyword evidence="3" id="KW-0963">Cytoplasm</keyword>
<dbReference type="GO" id="GO:0005737">
    <property type="term" value="C:cytoplasm"/>
    <property type="evidence" value="ECO:0007669"/>
    <property type="project" value="UniProtKB-SubCell"/>
</dbReference>
<dbReference type="RefSeq" id="XP_009268957.1">
    <property type="nucleotide sequence ID" value="XM_009270682.1"/>
</dbReference>
<proteinExistence type="inferred from homology"/>
<dbReference type="OrthoDB" id="10061064at2759"/>
<comment type="function">
    <text evidence="3">Involved in ubiquitin-mediated protein degradation. Regulatory factor in the ubiquitin/proteasome pathway that controls the turnover of proteasome substrates. Targets proteasomes to the nucleus and facilitates the degradation of nuclear proteins.</text>
</comment>
<keyword evidence="3" id="KW-0653">Protein transport</keyword>
<keyword evidence="2 3" id="KW-0539">Nucleus</keyword>
<comment type="similarity">
    <text evidence="1 3">Belongs to the cut8/STS1 family.</text>
</comment>